<dbReference type="AlphaFoldDB" id="A0A3S4UDX0"/>
<evidence type="ECO:0000256" key="1">
    <source>
        <dbReference type="SAM" id="MobiDB-lite"/>
    </source>
</evidence>
<dbReference type="RefSeq" id="WP_061788003.1">
    <property type="nucleotide sequence ID" value="NZ_CAJZDL010000050.1"/>
</dbReference>
<feature type="domain" description="VWFA" evidence="4">
    <location>
        <begin position="35"/>
        <end position="218"/>
    </location>
</feature>
<dbReference type="GeneID" id="64407869"/>
<dbReference type="Pfam" id="PF00092">
    <property type="entry name" value="VWA"/>
    <property type="match status" value="1"/>
</dbReference>
<feature type="signal peptide" evidence="3">
    <location>
        <begin position="1"/>
        <end position="29"/>
    </location>
</feature>
<protein>
    <submittedName>
        <fullName evidence="5">Mg-chelatase subunit ChlD</fullName>
    </submittedName>
</protein>
<dbReference type="Gene3D" id="3.40.50.410">
    <property type="entry name" value="von Willebrand factor, type A domain"/>
    <property type="match status" value="1"/>
</dbReference>
<organism evidence="5 6">
    <name type="scientific">Arachnia propionica</name>
    <dbReference type="NCBI Taxonomy" id="1750"/>
    <lineage>
        <taxon>Bacteria</taxon>
        <taxon>Bacillati</taxon>
        <taxon>Actinomycetota</taxon>
        <taxon>Actinomycetes</taxon>
        <taxon>Propionibacteriales</taxon>
        <taxon>Propionibacteriaceae</taxon>
        <taxon>Arachnia</taxon>
    </lineage>
</organism>
<reference evidence="5 6" key="1">
    <citation type="submission" date="2018-12" db="EMBL/GenBank/DDBJ databases">
        <authorList>
            <consortium name="Pathogen Informatics"/>
        </authorList>
    </citation>
    <scope>NUCLEOTIDE SEQUENCE [LARGE SCALE GENOMIC DNA]</scope>
    <source>
        <strain evidence="5 6">NCTC12967</strain>
    </source>
</reference>
<evidence type="ECO:0000256" key="2">
    <source>
        <dbReference type="SAM" id="Phobius"/>
    </source>
</evidence>
<dbReference type="PROSITE" id="PS50234">
    <property type="entry name" value="VWFA"/>
    <property type="match status" value="1"/>
</dbReference>
<dbReference type="EMBL" id="LR134406">
    <property type="protein sequence ID" value="VEH71120.1"/>
    <property type="molecule type" value="Genomic_DNA"/>
</dbReference>
<gene>
    <name evidence="5" type="ORF">NCTC12967_02433</name>
</gene>
<keyword evidence="6" id="KW-1185">Reference proteome</keyword>
<proteinExistence type="predicted"/>
<dbReference type="InterPro" id="IPR036465">
    <property type="entry name" value="vWFA_dom_sf"/>
</dbReference>
<evidence type="ECO:0000256" key="3">
    <source>
        <dbReference type="SAM" id="SignalP"/>
    </source>
</evidence>
<name>A0A3S4UDX0_9ACTN</name>
<evidence type="ECO:0000313" key="6">
    <source>
        <dbReference type="Proteomes" id="UP000273044"/>
    </source>
</evidence>
<dbReference type="InterPro" id="IPR002035">
    <property type="entry name" value="VWF_A"/>
</dbReference>
<feature type="chain" id="PRO_5018535106" evidence="3">
    <location>
        <begin position="30"/>
        <end position="635"/>
    </location>
</feature>
<keyword evidence="2" id="KW-0812">Transmembrane</keyword>
<feature type="transmembrane region" description="Helical" evidence="2">
    <location>
        <begin position="609"/>
        <end position="631"/>
    </location>
</feature>
<dbReference type="SUPFAM" id="SSF53300">
    <property type="entry name" value="vWA-like"/>
    <property type="match status" value="1"/>
</dbReference>
<evidence type="ECO:0000313" key="5">
    <source>
        <dbReference type="EMBL" id="VEH71120.1"/>
    </source>
</evidence>
<keyword evidence="2" id="KW-0472">Membrane</keyword>
<evidence type="ECO:0000259" key="4">
    <source>
        <dbReference type="PROSITE" id="PS50234"/>
    </source>
</evidence>
<accession>A0A3S4UDX0</accession>
<sequence length="635" mass="66283">MNRSHRLAAACGALLLVSVCGPVLPAAHADEPAPKVLLMLDSSGSMKDADPSGGTKMDAAKKALIHALDSVPSNAEVGLRVYGADVDGNGAPGSCTDSRLAHPVGAMDKAGLTSAINQFQPRGDTPIAYALKEGAKDLGDSGKRHIILVSDGEETCSPDPCQEIRELIAGGVSLQIDTVGFGVGDKARQQLACMAEAGGGSYYDAKDAKSLDSSLQRLGARTARGFTVEGTPVQGADIPAGAPMLAPGQYTDVSVASSKKTEKYYKVRRSQPGSTLRVNVLTRMPNASVFDSLKRGSWIWALKTMDDDTCASESSTGLDSGKTGVVVGQTLVALPTDPRNPASKGTSDQACADAKEFYFKVERLPGSGGAIPIEIRVMEEAPVENAGQLPTGVQEVPSNNSEGAGSPATDNVTSVLGGASFNDALEVAPGTYSVELVPGEMAFFKTPIKYGQSGIFALDGLELSPDVIRDSGLTNHVAVSSAVYAPDFSRMDSATSDETMFFMRKTGAYSNNAPHINQVPEVRYRNRWDSPEMHHSSRGFAMEGYYYYAVALGYEAFLKGQPANVKFSLNVSGEATGPSGNVQVSEVPPGESSSTDSGQGNLFGDSTKLVLFGAGGALVVLGGGGVAYVLLRRRS</sequence>
<keyword evidence="3" id="KW-0732">Signal</keyword>
<dbReference type="SMART" id="SM00327">
    <property type="entry name" value="VWA"/>
    <property type="match status" value="1"/>
</dbReference>
<dbReference type="Proteomes" id="UP000273044">
    <property type="component" value="Chromosome"/>
</dbReference>
<feature type="region of interest" description="Disordered" evidence="1">
    <location>
        <begin position="578"/>
        <end position="599"/>
    </location>
</feature>
<keyword evidence="2" id="KW-1133">Transmembrane helix</keyword>